<proteinExistence type="predicted"/>
<name>A0AAP0EKD5_9MAGN</name>
<feature type="compositionally biased region" description="Low complexity" evidence="1">
    <location>
        <begin position="1"/>
        <end position="11"/>
    </location>
</feature>
<dbReference type="AlphaFoldDB" id="A0AAP0EKD5"/>
<evidence type="ECO:0000256" key="1">
    <source>
        <dbReference type="SAM" id="MobiDB-lite"/>
    </source>
</evidence>
<gene>
    <name evidence="2" type="ORF">Scep_026560</name>
</gene>
<dbReference type="EMBL" id="JBBNAG010000011">
    <property type="protein sequence ID" value="KAK9095091.1"/>
    <property type="molecule type" value="Genomic_DNA"/>
</dbReference>
<keyword evidence="3" id="KW-1185">Reference proteome</keyword>
<feature type="region of interest" description="Disordered" evidence="1">
    <location>
        <begin position="1"/>
        <end position="33"/>
    </location>
</feature>
<sequence length="140" mass="15654">MSQLQRRAMSRGSERRRHADEQSDAGEGQSAAKVAAMVTVASQARGSTSASRSGWRGERCVNGAWRVSTDRSSTRDAIRRRSSTRWIMDFEGHVVQGRNRSRIPQRKTLITGPFPLLIYVRSAPTAFTTKYEGLGIKRDN</sequence>
<evidence type="ECO:0000313" key="2">
    <source>
        <dbReference type="EMBL" id="KAK9095091.1"/>
    </source>
</evidence>
<reference evidence="2 3" key="1">
    <citation type="submission" date="2024-01" db="EMBL/GenBank/DDBJ databases">
        <title>Genome assemblies of Stephania.</title>
        <authorList>
            <person name="Yang L."/>
        </authorList>
    </citation>
    <scope>NUCLEOTIDE SEQUENCE [LARGE SCALE GENOMIC DNA]</scope>
    <source>
        <strain evidence="2">JXDWG</strain>
        <tissue evidence="2">Leaf</tissue>
    </source>
</reference>
<protein>
    <submittedName>
        <fullName evidence="2">Uncharacterized protein</fullName>
    </submittedName>
</protein>
<dbReference type="Proteomes" id="UP001419268">
    <property type="component" value="Unassembled WGS sequence"/>
</dbReference>
<accession>A0AAP0EKD5</accession>
<evidence type="ECO:0000313" key="3">
    <source>
        <dbReference type="Proteomes" id="UP001419268"/>
    </source>
</evidence>
<comment type="caution">
    <text evidence="2">The sequence shown here is derived from an EMBL/GenBank/DDBJ whole genome shotgun (WGS) entry which is preliminary data.</text>
</comment>
<organism evidence="2 3">
    <name type="scientific">Stephania cephalantha</name>
    <dbReference type="NCBI Taxonomy" id="152367"/>
    <lineage>
        <taxon>Eukaryota</taxon>
        <taxon>Viridiplantae</taxon>
        <taxon>Streptophyta</taxon>
        <taxon>Embryophyta</taxon>
        <taxon>Tracheophyta</taxon>
        <taxon>Spermatophyta</taxon>
        <taxon>Magnoliopsida</taxon>
        <taxon>Ranunculales</taxon>
        <taxon>Menispermaceae</taxon>
        <taxon>Menispermoideae</taxon>
        <taxon>Cissampelideae</taxon>
        <taxon>Stephania</taxon>
    </lineage>
</organism>